<evidence type="ECO:0000256" key="3">
    <source>
        <dbReference type="ARBA" id="ARBA00022692"/>
    </source>
</evidence>
<keyword evidence="8" id="KW-1185">Reference proteome</keyword>
<comment type="similarity">
    <text evidence="2 6">Belongs to the 4-toluene sulfonate uptake permease (TSUP) (TC 2.A.102) family.</text>
</comment>
<feature type="transmembrane region" description="Helical" evidence="6">
    <location>
        <begin position="74"/>
        <end position="93"/>
    </location>
</feature>
<keyword evidence="4 6" id="KW-1133">Transmembrane helix</keyword>
<dbReference type="PANTHER" id="PTHR43701:SF5">
    <property type="entry name" value="MEMBRANE TRANSPORTER PROTEIN-RELATED"/>
    <property type="match status" value="1"/>
</dbReference>
<feature type="transmembrane region" description="Helical" evidence="6">
    <location>
        <begin position="49"/>
        <end position="68"/>
    </location>
</feature>
<dbReference type="EMBL" id="CP031093">
    <property type="protein sequence ID" value="QCF24842.1"/>
    <property type="molecule type" value="Genomic_DNA"/>
</dbReference>
<dbReference type="InterPro" id="IPR002781">
    <property type="entry name" value="TM_pro_TauE-like"/>
</dbReference>
<dbReference type="Proteomes" id="UP000298049">
    <property type="component" value="Chromosome"/>
</dbReference>
<evidence type="ECO:0000313" key="7">
    <source>
        <dbReference type="EMBL" id="QCF24842.1"/>
    </source>
</evidence>
<evidence type="ECO:0000256" key="1">
    <source>
        <dbReference type="ARBA" id="ARBA00004141"/>
    </source>
</evidence>
<organism evidence="7 8">
    <name type="scientific">Hydrocarboniclastica marina</name>
    <dbReference type="NCBI Taxonomy" id="2259620"/>
    <lineage>
        <taxon>Bacteria</taxon>
        <taxon>Pseudomonadati</taxon>
        <taxon>Pseudomonadota</taxon>
        <taxon>Gammaproteobacteria</taxon>
        <taxon>Alteromonadales</taxon>
        <taxon>Alteromonadaceae</taxon>
        <taxon>Hydrocarboniclastica</taxon>
    </lineage>
</organism>
<dbReference type="GO" id="GO:0005886">
    <property type="term" value="C:plasma membrane"/>
    <property type="evidence" value="ECO:0007669"/>
    <property type="project" value="UniProtKB-SubCell"/>
</dbReference>
<dbReference type="Pfam" id="PF01925">
    <property type="entry name" value="TauE"/>
    <property type="match status" value="1"/>
</dbReference>
<gene>
    <name evidence="7" type="ORF">soil367_02095</name>
</gene>
<feature type="transmembrane region" description="Helical" evidence="6">
    <location>
        <begin position="6"/>
        <end position="37"/>
    </location>
</feature>
<sequence length="246" mass="25518">MNLEDAILTVFILMAALLYSSVGHGGASGYLAAMALLGIAPDVMRPTALALNILVSAVATVKYLRVGAFSWHLFWPFALASMPFAYLGGALTLPGHVYKPLVGVVLIYAAWRSFYSAHRISDLVGHRPHLSILLVAGACLGFLSGLTGVGGGIFLSPLLLLFRWASVKVISGIAAAFILVNSIAGFLGVITSSPALPTALPYWAVAAVLGGFVGAEFGSKRLGNPTIQKLLAVVLVVAGAKMIATA</sequence>
<accession>A0A4P7XFE8</accession>
<feature type="transmembrane region" description="Helical" evidence="6">
    <location>
        <begin position="202"/>
        <end position="219"/>
    </location>
</feature>
<evidence type="ECO:0000256" key="4">
    <source>
        <dbReference type="ARBA" id="ARBA00022989"/>
    </source>
</evidence>
<evidence type="ECO:0000256" key="5">
    <source>
        <dbReference type="ARBA" id="ARBA00023136"/>
    </source>
</evidence>
<keyword evidence="5 6" id="KW-0472">Membrane</keyword>
<evidence type="ECO:0000256" key="6">
    <source>
        <dbReference type="RuleBase" id="RU363041"/>
    </source>
</evidence>
<evidence type="ECO:0000313" key="8">
    <source>
        <dbReference type="Proteomes" id="UP000298049"/>
    </source>
</evidence>
<dbReference type="InterPro" id="IPR051598">
    <property type="entry name" value="TSUP/Inactive_protease-like"/>
</dbReference>
<reference evidence="7 8" key="1">
    <citation type="submission" date="2018-07" db="EMBL/GenBank/DDBJ databases">
        <title>Marsedoiliclastica nanhaica gen. nov. sp. nov., a novel marine hydrocarbonoclastic bacterium isolated from an in-situ enriched hydrocarbon-degrading consortium in deep-sea sediment.</title>
        <authorList>
            <person name="Dong C."/>
            <person name="Ma T."/>
            <person name="Liu R."/>
            <person name="Shao Z."/>
        </authorList>
    </citation>
    <scope>NUCLEOTIDE SEQUENCE [LARGE SCALE GENOMIC DNA]</scope>
    <source>
        <strain evidence="8">soil36-7</strain>
    </source>
</reference>
<dbReference type="OrthoDB" id="560496at2"/>
<protein>
    <recommendedName>
        <fullName evidence="6">Probable membrane transporter protein</fullName>
    </recommendedName>
</protein>
<keyword evidence="6" id="KW-1003">Cell membrane</keyword>
<dbReference type="KEGG" id="hmi:soil367_02095"/>
<name>A0A4P7XFE8_9ALTE</name>
<dbReference type="PANTHER" id="PTHR43701">
    <property type="entry name" value="MEMBRANE TRANSPORTER PROTEIN MJ0441-RELATED"/>
    <property type="match status" value="1"/>
</dbReference>
<feature type="transmembrane region" description="Helical" evidence="6">
    <location>
        <begin position="130"/>
        <end position="162"/>
    </location>
</feature>
<evidence type="ECO:0000256" key="2">
    <source>
        <dbReference type="ARBA" id="ARBA00009142"/>
    </source>
</evidence>
<feature type="transmembrane region" description="Helical" evidence="6">
    <location>
        <begin position="169"/>
        <end position="190"/>
    </location>
</feature>
<dbReference type="AlphaFoldDB" id="A0A4P7XFE8"/>
<dbReference type="RefSeq" id="WP_136546451.1">
    <property type="nucleotide sequence ID" value="NZ_CP031093.1"/>
</dbReference>
<comment type="subcellular location">
    <subcellularLocation>
        <location evidence="6">Cell membrane</location>
        <topology evidence="6">Multi-pass membrane protein</topology>
    </subcellularLocation>
    <subcellularLocation>
        <location evidence="1">Membrane</location>
        <topology evidence="1">Multi-pass membrane protein</topology>
    </subcellularLocation>
</comment>
<keyword evidence="3 6" id="KW-0812">Transmembrane</keyword>
<proteinExistence type="inferred from homology"/>